<evidence type="ECO:0000256" key="1">
    <source>
        <dbReference type="ARBA" id="ARBA00008791"/>
    </source>
</evidence>
<dbReference type="Gene3D" id="3.40.50.620">
    <property type="entry name" value="HUPs"/>
    <property type="match status" value="2"/>
</dbReference>
<organism evidence="3 4">
    <name type="scientific">Solirubrobacter pauli</name>
    <dbReference type="NCBI Taxonomy" id="166793"/>
    <lineage>
        <taxon>Bacteria</taxon>
        <taxon>Bacillati</taxon>
        <taxon>Actinomycetota</taxon>
        <taxon>Thermoleophilia</taxon>
        <taxon>Solirubrobacterales</taxon>
        <taxon>Solirubrobacteraceae</taxon>
        <taxon>Solirubrobacter</taxon>
    </lineage>
</organism>
<dbReference type="Pfam" id="PF00582">
    <property type="entry name" value="Usp"/>
    <property type="match status" value="2"/>
</dbReference>
<dbReference type="AlphaFoldDB" id="A0A660L4Z4"/>
<dbReference type="SUPFAM" id="SSF52402">
    <property type="entry name" value="Adenine nucleotide alpha hydrolases-like"/>
    <property type="match status" value="2"/>
</dbReference>
<accession>A0A660L4Z4</accession>
<dbReference type="CDD" id="cd00293">
    <property type="entry name" value="USP-like"/>
    <property type="match status" value="2"/>
</dbReference>
<evidence type="ECO:0000313" key="3">
    <source>
        <dbReference type="EMBL" id="RKQ86993.1"/>
    </source>
</evidence>
<gene>
    <name evidence="3" type="ORF">C8N24_5013</name>
</gene>
<reference evidence="3 4" key="1">
    <citation type="submission" date="2018-10" db="EMBL/GenBank/DDBJ databases">
        <title>Genomic Encyclopedia of Archaeal and Bacterial Type Strains, Phase II (KMG-II): from individual species to whole genera.</title>
        <authorList>
            <person name="Goeker M."/>
        </authorList>
    </citation>
    <scope>NUCLEOTIDE SEQUENCE [LARGE SCALE GENOMIC DNA]</scope>
    <source>
        <strain evidence="3 4">DSM 14954</strain>
    </source>
</reference>
<proteinExistence type="inferred from homology"/>
<feature type="domain" description="UspA" evidence="2">
    <location>
        <begin position="149"/>
        <end position="287"/>
    </location>
</feature>
<dbReference type="InterPro" id="IPR006016">
    <property type="entry name" value="UspA"/>
</dbReference>
<comment type="caution">
    <text evidence="3">The sequence shown here is derived from an EMBL/GenBank/DDBJ whole genome shotgun (WGS) entry which is preliminary data.</text>
</comment>
<comment type="similarity">
    <text evidence="1">Belongs to the universal stress protein A family.</text>
</comment>
<dbReference type="EMBL" id="RBIL01000002">
    <property type="protein sequence ID" value="RKQ86993.1"/>
    <property type="molecule type" value="Genomic_DNA"/>
</dbReference>
<dbReference type="Proteomes" id="UP000278962">
    <property type="component" value="Unassembled WGS sequence"/>
</dbReference>
<dbReference type="InterPro" id="IPR006015">
    <property type="entry name" value="Universal_stress_UspA"/>
</dbReference>
<dbReference type="RefSeq" id="WP_121255194.1">
    <property type="nucleotide sequence ID" value="NZ_RBIL01000002.1"/>
</dbReference>
<dbReference type="PANTHER" id="PTHR46268:SF6">
    <property type="entry name" value="UNIVERSAL STRESS PROTEIN UP12"/>
    <property type="match status" value="1"/>
</dbReference>
<protein>
    <submittedName>
        <fullName evidence="3">Nucleotide-binding universal stress UspA family protein</fullName>
    </submittedName>
</protein>
<name>A0A660L4Z4_9ACTN</name>
<keyword evidence="4" id="KW-1185">Reference proteome</keyword>
<sequence length="307" mass="32094">MSTILIGVDASERSEDAIAFARQLADATGAQLVIANAYPYSDLPSRAASTAFREALRDESLTLVREMRTRLDGLPEQRSTVKIAANTSPAHALHAMAEAEDAALLVVGSSHTGRARRVLPGSTGERLIHGSPCAVAVVPKDHRTHAEPIRRVGAAYNGTPEARTAVASAAELARVLDAELVVIGVADADAYGTPALMGGPSVASLRVDVDRHVQERLDTLVAELPNDIRTTSKRLTGDPAELLTAYSEHLDLLVMGSRGYGPLQSVLAGGVSGRVLRAAHCPVIIVPRGVETPLGTLVGDATTTTAA</sequence>
<dbReference type="OrthoDB" id="5242641at2"/>
<feature type="domain" description="UspA" evidence="2">
    <location>
        <begin position="2"/>
        <end position="139"/>
    </location>
</feature>
<dbReference type="PRINTS" id="PR01438">
    <property type="entry name" value="UNVRSLSTRESS"/>
</dbReference>
<evidence type="ECO:0000259" key="2">
    <source>
        <dbReference type="Pfam" id="PF00582"/>
    </source>
</evidence>
<dbReference type="InterPro" id="IPR014729">
    <property type="entry name" value="Rossmann-like_a/b/a_fold"/>
</dbReference>
<evidence type="ECO:0000313" key="4">
    <source>
        <dbReference type="Proteomes" id="UP000278962"/>
    </source>
</evidence>
<dbReference type="PANTHER" id="PTHR46268">
    <property type="entry name" value="STRESS RESPONSE PROTEIN NHAX"/>
    <property type="match status" value="1"/>
</dbReference>